<dbReference type="KEGG" id="lpil:LIP_2580"/>
<reference evidence="8" key="2">
    <citation type="journal article" date="2016" name="Int. J. Syst. Evol. Microbiol.">
        <title>Complete genome sequence and cell structure of Limnochorda pilosa, a Gram-negative spore-former within the phylum Firmicutes.</title>
        <authorList>
            <person name="Watanabe M."/>
            <person name="Kojima H."/>
            <person name="Fukui M."/>
        </authorList>
    </citation>
    <scope>NUCLEOTIDE SEQUENCE [LARGE SCALE GENOMIC DNA]</scope>
    <source>
        <strain evidence="8">HC45</strain>
    </source>
</reference>
<dbReference type="PATRIC" id="fig|1555112.3.peg.2620"/>
<evidence type="ECO:0000256" key="2">
    <source>
        <dbReference type="ARBA" id="ARBA00022679"/>
    </source>
</evidence>
<evidence type="ECO:0008006" key="9">
    <source>
        <dbReference type="Google" id="ProtNLM"/>
    </source>
</evidence>
<keyword evidence="8" id="KW-1185">Reference proteome</keyword>
<dbReference type="STRING" id="1555112.LIP_2580"/>
<evidence type="ECO:0000313" key="7">
    <source>
        <dbReference type="EMBL" id="BAS28410.1"/>
    </source>
</evidence>
<dbReference type="Proteomes" id="UP000065807">
    <property type="component" value="Chromosome"/>
</dbReference>
<comment type="subcellular location">
    <subcellularLocation>
        <location evidence="1">Membrane</location>
        <topology evidence="1">Multi-pass membrane protein</topology>
    </subcellularLocation>
</comment>
<keyword evidence="5 6" id="KW-0472">Membrane</keyword>
<dbReference type="Pfam" id="PF00953">
    <property type="entry name" value="Glycos_transf_4"/>
    <property type="match status" value="1"/>
</dbReference>
<evidence type="ECO:0000256" key="6">
    <source>
        <dbReference type="SAM" id="Phobius"/>
    </source>
</evidence>
<feature type="transmembrane region" description="Helical" evidence="6">
    <location>
        <begin position="247"/>
        <end position="266"/>
    </location>
</feature>
<keyword evidence="4 6" id="KW-1133">Transmembrane helix</keyword>
<keyword evidence="2" id="KW-0808">Transferase</keyword>
<keyword evidence="3 6" id="KW-0812">Transmembrane</keyword>
<feature type="transmembrane region" description="Helical" evidence="6">
    <location>
        <begin position="158"/>
        <end position="178"/>
    </location>
</feature>
<feature type="transmembrane region" description="Helical" evidence="6">
    <location>
        <begin position="81"/>
        <end position="104"/>
    </location>
</feature>
<evidence type="ECO:0000256" key="3">
    <source>
        <dbReference type="ARBA" id="ARBA00022692"/>
    </source>
</evidence>
<organism evidence="7 8">
    <name type="scientific">Limnochorda pilosa</name>
    <dbReference type="NCBI Taxonomy" id="1555112"/>
    <lineage>
        <taxon>Bacteria</taxon>
        <taxon>Bacillati</taxon>
        <taxon>Bacillota</taxon>
        <taxon>Limnochordia</taxon>
        <taxon>Limnochordales</taxon>
        <taxon>Limnochordaceae</taxon>
        <taxon>Limnochorda</taxon>
    </lineage>
</organism>
<dbReference type="RefSeq" id="WP_068138723.1">
    <property type="nucleotide sequence ID" value="NZ_AP014924.1"/>
</dbReference>
<evidence type="ECO:0000256" key="5">
    <source>
        <dbReference type="ARBA" id="ARBA00023136"/>
    </source>
</evidence>
<accession>A0A0K2SMS4</accession>
<feature type="transmembrane region" description="Helical" evidence="6">
    <location>
        <begin position="185"/>
        <end position="205"/>
    </location>
</feature>
<dbReference type="EMBL" id="AP014924">
    <property type="protein sequence ID" value="BAS28410.1"/>
    <property type="molecule type" value="Genomic_DNA"/>
</dbReference>
<protein>
    <recommendedName>
        <fullName evidence="9">Glycosyl transferase</fullName>
    </recommendedName>
</protein>
<gene>
    <name evidence="7" type="ORF">LIP_2580</name>
</gene>
<evidence type="ECO:0000256" key="1">
    <source>
        <dbReference type="ARBA" id="ARBA00004141"/>
    </source>
</evidence>
<reference evidence="8" key="1">
    <citation type="submission" date="2015-07" db="EMBL/GenBank/DDBJ databases">
        <title>Complete genome sequence and phylogenetic analysis of Limnochorda pilosa.</title>
        <authorList>
            <person name="Watanabe M."/>
            <person name="Kojima H."/>
            <person name="Fukui M."/>
        </authorList>
    </citation>
    <scope>NUCLEOTIDE SEQUENCE [LARGE SCALE GENOMIC DNA]</scope>
    <source>
        <strain evidence="8">HC45</strain>
    </source>
</reference>
<evidence type="ECO:0000313" key="8">
    <source>
        <dbReference type="Proteomes" id="UP000065807"/>
    </source>
</evidence>
<name>A0A0K2SMS4_LIMPI</name>
<dbReference type="GO" id="GO:0016780">
    <property type="term" value="F:phosphotransferase activity, for other substituted phosphate groups"/>
    <property type="evidence" value="ECO:0007669"/>
    <property type="project" value="InterPro"/>
</dbReference>
<feature type="transmembrane region" description="Helical" evidence="6">
    <location>
        <begin position="44"/>
        <end position="69"/>
    </location>
</feature>
<evidence type="ECO:0000256" key="4">
    <source>
        <dbReference type="ARBA" id="ARBA00022989"/>
    </source>
</evidence>
<sequence>MAWPWLLAAAAAWAGSRLLGRAILGWSRERHLGVTNYRGRWVPLGLGVAWALAAAAALWAVGALVALPWSSPGAGALPGRAAAATGTGVALAAWILWAALVGWIDDLLGDGSSRGLRGHGRALAEGRLTTGALKVFLLGAGALLAAASGSWTGAAPGAFALLAGAVLLALTANAVNLLDVRPGRALKVALLLLAVAFVADPRSALPTLPGAAAALGILGWDLREEGVLGDAGANALGALAGWVAWRALPPGAWVLLLAALVGLHLYTERASLSERIEGSPLLRWLDRLGRLETGPEGEGGGASK</sequence>
<dbReference type="AlphaFoldDB" id="A0A0K2SMS4"/>
<dbReference type="GO" id="GO:0016020">
    <property type="term" value="C:membrane"/>
    <property type="evidence" value="ECO:0007669"/>
    <property type="project" value="UniProtKB-SubCell"/>
</dbReference>
<proteinExistence type="predicted"/>
<dbReference type="InterPro" id="IPR000715">
    <property type="entry name" value="Glycosyl_transferase_4"/>
</dbReference>